<dbReference type="EMBL" id="ML119779">
    <property type="protein sequence ID" value="RPA74814.1"/>
    <property type="molecule type" value="Genomic_DNA"/>
</dbReference>
<dbReference type="AlphaFoldDB" id="A0A3N4HYQ8"/>
<proteinExistence type="predicted"/>
<name>A0A3N4HYQ8_ASCIM</name>
<reference evidence="2 3" key="1">
    <citation type="journal article" date="2018" name="Nat. Ecol. Evol.">
        <title>Pezizomycetes genomes reveal the molecular basis of ectomycorrhizal truffle lifestyle.</title>
        <authorList>
            <person name="Murat C."/>
            <person name="Payen T."/>
            <person name="Noel B."/>
            <person name="Kuo A."/>
            <person name="Morin E."/>
            <person name="Chen J."/>
            <person name="Kohler A."/>
            <person name="Krizsan K."/>
            <person name="Balestrini R."/>
            <person name="Da Silva C."/>
            <person name="Montanini B."/>
            <person name="Hainaut M."/>
            <person name="Levati E."/>
            <person name="Barry K.W."/>
            <person name="Belfiori B."/>
            <person name="Cichocki N."/>
            <person name="Clum A."/>
            <person name="Dockter R.B."/>
            <person name="Fauchery L."/>
            <person name="Guy J."/>
            <person name="Iotti M."/>
            <person name="Le Tacon F."/>
            <person name="Lindquist E.A."/>
            <person name="Lipzen A."/>
            <person name="Malagnac F."/>
            <person name="Mello A."/>
            <person name="Molinier V."/>
            <person name="Miyauchi S."/>
            <person name="Poulain J."/>
            <person name="Riccioni C."/>
            <person name="Rubini A."/>
            <person name="Sitrit Y."/>
            <person name="Splivallo R."/>
            <person name="Traeger S."/>
            <person name="Wang M."/>
            <person name="Zifcakova L."/>
            <person name="Wipf D."/>
            <person name="Zambonelli A."/>
            <person name="Paolocci F."/>
            <person name="Nowrousian M."/>
            <person name="Ottonello S."/>
            <person name="Baldrian P."/>
            <person name="Spatafora J.W."/>
            <person name="Henrissat B."/>
            <person name="Nagy L.G."/>
            <person name="Aury J.M."/>
            <person name="Wincker P."/>
            <person name="Grigoriev I.V."/>
            <person name="Bonfante P."/>
            <person name="Martin F.M."/>
        </authorList>
    </citation>
    <scope>NUCLEOTIDE SEQUENCE [LARGE SCALE GENOMIC DNA]</scope>
    <source>
        <strain evidence="2 3">RN42</strain>
    </source>
</reference>
<dbReference type="Proteomes" id="UP000275078">
    <property type="component" value="Unassembled WGS sequence"/>
</dbReference>
<gene>
    <name evidence="2" type="ORF">BJ508DRAFT_418402</name>
</gene>
<accession>A0A3N4HYQ8</accession>
<evidence type="ECO:0000313" key="3">
    <source>
        <dbReference type="Proteomes" id="UP000275078"/>
    </source>
</evidence>
<feature type="region of interest" description="Disordered" evidence="1">
    <location>
        <begin position="24"/>
        <end position="69"/>
    </location>
</feature>
<feature type="region of interest" description="Disordered" evidence="1">
    <location>
        <begin position="137"/>
        <end position="188"/>
    </location>
</feature>
<sequence>MSEPPSSNTVANQALLMLLSAAEEGKSLRRTSTPRTLGARVQARLYGPRNAASPGSPTTSEEGMSSPDTHMGFLGLPSYGGQPASYGSLSSVSSRGFLLPSGLSSEDSSPTASPVTIVREGRTSALPPFSMTANFTQKKSRFDSRPSSNRSLLSDLFAPDSSQRAQDVAGEERSIFDGRPDSSDAGQSLAERISKIKTHALDGEDEMAAGAGRHQFRRKPFNKVKSKYGITQEAPRQPKTSDASVQTELKLDHHDWQPEIHAMVDTEGGPWDRTLLHDPSTLSIFIDNSGLPNTLSFGVVPNSLLPTVVRAIGIPLRRYLAEQSSKELPNSHLCPSASNDTFDWGGKPRSFRSPEDEAKIVRWIMHLHAIIRLIHCRIREKFPALSAEFGMERLRVCWAPPAFNDPMEEGEWVPEFWFPLKGPYLSIRETVQTDTVPIADTRIHQLLRAHFPEVVEDLSPYEIPDGL</sequence>
<organism evidence="2 3">
    <name type="scientific">Ascobolus immersus RN42</name>
    <dbReference type="NCBI Taxonomy" id="1160509"/>
    <lineage>
        <taxon>Eukaryota</taxon>
        <taxon>Fungi</taxon>
        <taxon>Dikarya</taxon>
        <taxon>Ascomycota</taxon>
        <taxon>Pezizomycotina</taxon>
        <taxon>Pezizomycetes</taxon>
        <taxon>Pezizales</taxon>
        <taxon>Ascobolaceae</taxon>
        <taxon>Ascobolus</taxon>
    </lineage>
</organism>
<keyword evidence="3" id="KW-1185">Reference proteome</keyword>
<feature type="compositionally biased region" description="Polar residues" evidence="1">
    <location>
        <begin position="53"/>
        <end position="68"/>
    </location>
</feature>
<evidence type="ECO:0000256" key="1">
    <source>
        <dbReference type="SAM" id="MobiDB-lite"/>
    </source>
</evidence>
<feature type="compositionally biased region" description="Basic and acidic residues" evidence="1">
    <location>
        <begin position="170"/>
        <end position="182"/>
    </location>
</feature>
<evidence type="ECO:0000313" key="2">
    <source>
        <dbReference type="EMBL" id="RPA74814.1"/>
    </source>
</evidence>
<protein>
    <submittedName>
        <fullName evidence="2">Uncharacterized protein</fullName>
    </submittedName>
</protein>